<dbReference type="PANTHER" id="PTHR12110">
    <property type="entry name" value="HYDROXYPYRUVATE ISOMERASE"/>
    <property type="match status" value="1"/>
</dbReference>
<sequence>MGLPFRHSICNEVYQGWDFDKACRHIRETGYSGIEIAPFTLSEDPVTIPAAERKQYADIIAGEGLLFVGLHWLMVAPKGLHVTTPDADLRDRSWAHIRGLVDLCADMGPNGVMVFGSPLQRGTVGGSTREEATKRYADGLAGVAPHAEERGVRILVEALPANQTNVVGSLAEAVEIVRQVNSPAIQTMFDTHNAVDETDPHQEVIERYFPYIQHIHVNETDGGHCGTGDYDFAPVLATLRRLNYQGWISLEAFDFSPGPERISAESLRYLNSVIEELESA</sequence>
<name>A0A7S7NSX1_PALFE</name>
<dbReference type="SUPFAM" id="SSF51658">
    <property type="entry name" value="Xylose isomerase-like"/>
    <property type="match status" value="1"/>
</dbReference>
<protein>
    <submittedName>
        <fullName evidence="2">Sugar phosphate isomerase/epimerase</fullName>
    </submittedName>
</protein>
<reference evidence="2 3" key="1">
    <citation type="submission" date="2020-10" db="EMBL/GenBank/DDBJ databases">
        <title>Complete genome sequence of Paludibaculum fermentans P105T, a facultatively anaerobic acidobacterium capable of dissimilatory Fe(III) reduction.</title>
        <authorList>
            <person name="Dedysh S.N."/>
            <person name="Beletsky A.V."/>
            <person name="Kulichevskaya I.S."/>
            <person name="Mardanov A.V."/>
            <person name="Ravin N.V."/>
        </authorList>
    </citation>
    <scope>NUCLEOTIDE SEQUENCE [LARGE SCALE GENOMIC DNA]</scope>
    <source>
        <strain evidence="2 3">P105</strain>
    </source>
</reference>
<dbReference type="InterPro" id="IPR036237">
    <property type="entry name" value="Xyl_isomerase-like_sf"/>
</dbReference>
<organism evidence="2 3">
    <name type="scientific">Paludibaculum fermentans</name>
    <dbReference type="NCBI Taxonomy" id="1473598"/>
    <lineage>
        <taxon>Bacteria</taxon>
        <taxon>Pseudomonadati</taxon>
        <taxon>Acidobacteriota</taxon>
        <taxon>Terriglobia</taxon>
        <taxon>Bryobacterales</taxon>
        <taxon>Bryobacteraceae</taxon>
        <taxon>Paludibaculum</taxon>
    </lineage>
</organism>
<dbReference type="Pfam" id="PF01261">
    <property type="entry name" value="AP_endonuc_2"/>
    <property type="match status" value="1"/>
</dbReference>
<dbReference type="RefSeq" id="WP_194450296.1">
    <property type="nucleotide sequence ID" value="NZ_CP063849.1"/>
</dbReference>
<evidence type="ECO:0000313" key="2">
    <source>
        <dbReference type="EMBL" id="QOY88634.1"/>
    </source>
</evidence>
<dbReference type="AlphaFoldDB" id="A0A7S7NSX1"/>
<gene>
    <name evidence="2" type="ORF">IRI77_01340</name>
</gene>
<dbReference type="Gene3D" id="3.20.20.150">
    <property type="entry name" value="Divalent-metal-dependent TIM barrel enzymes"/>
    <property type="match status" value="1"/>
</dbReference>
<dbReference type="InterPro" id="IPR050312">
    <property type="entry name" value="IolE/XylAMocC-like"/>
</dbReference>
<dbReference type="InterPro" id="IPR013022">
    <property type="entry name" value="Xyl_isomerase-like_TIM-brl"/>
</dbReference>
<keyword evidence="2" id="KW-0413">Isomerase</keyword>
<accession>A0A7S7NSX1</accession>
<dbReference type="GO" id="GO:0016853">
    <property type="term" value="F:isomerase activity"/>
    <property type="evidence" value="ECO:0007669"/>
    <property type="project" value="UniProtKB-KW"/>
</dbReference>
<proteinExistence type="predicted"/>
<dbReference type="EMBL" id="CP063849">
    <property type="protein sequence ID" value="QOY88634.1"/>
    <property type="molecule type" value="Genomic_DNA"/>
</dbReference>
<dbReference type="Proteomes" id="UP000593892">
    <property type="component" value="Chromosome"/>
</dbReference>
<evidence type="ECO:0000259" key="1">
    <source>
        <dbReference type="Pfam" id="PF01261"/>
    </source>
</evidence>
<dbReference type="PANTHER" id="PTHR12110:SF21">
    <property type="entry name" value="XYLOSE ISOMERASE-LIKE TIM BARREL DOMAIN-CONTAINING PROTEIN"/>
    <property type="match status" value="1"/>
</dbReference>
<dbReference type="KEGG" id="pfer:IRI77_01340"/>
<evidence type="ECO:0000313" key="3">
    <source>
        <dbReference type="Proteomes" id="UP000593892"/>
    </source>
</evidence>
<keyword evidence="3" id="KW-1185">Reference proteome</keyword>
<feature type="domain" description="Xylose isomerase-like TIM barrel" evidence="1">
    <location>
        <begin position="24"/>
        <end position="272"/>
    </location>
</feature>